<keyword evidence="5" id="KW-0460">Magnesium</keyword>
<organism evidence="13 14">
    <name type="scientific">Dickeya solani D s0432-1</name>
    <dbReference type="NCBI Taxonomy" id="1231725"/>
    <lineage>
        <taxon>Bacteria</taxon>
        <taxon>Pseudomonadati</taxon>
        <taxon>Pseudomonadota</taxon>
        <taxon>Gammaproteobacteria</taxon>
        <taxon>Enterobacterales</taxon>
        <taxon>Pectobacteriaceae</taxon>
        <taxon>Dickeya</taxon>
    </lineage>
</organism>
<evidence type="ECO:0000256" key="12">
    <source>
        <dbReference type="SAM" id="Phobius"/>
    </source>
</evidence>
<accession>A0AAV3K747</accession>
<dbReference type="PANTHER" id="PTHR43867:SF4">
    <property type="entry name" value="BETA-(1-3)-GLUCOSYL TRANSFERASE"/>
    <property type="match status" value="1"/>
</dbReference>
<keyword evidence="6 12" id="KW-1133">Transmembrane helix</keyword>
<feature type="transmembrane region" description="Helical" evidence="12">
    <location>
        <begin position="467"/>
        <end position="489"/>
    </location>
</feature>
<comment type="subcellular location">
    <subcellularLocation>
        <location evidence="1">Membrane</location>
        <topology evidence="1">Multi-pass membrane protein</topology>
    </subcellularLocation>
</comment>
<evidence type="ECO:0000256" key="3">
    <source>
        <dbReference type="ARBA" id="ARBA00022679"/>
    </source>
</evidence>
<dbReference type="EC" id="2.4.1.336" evidence="9"/>
<protein>
    <recommendedName>
        <fullName evidence="10">Beta-monoglucosyldiacylglycerol synthase</fullName>
        <ecNumber evidence="9">2.4.1.336</ecNumber>
    </recommendedName>
    <alternativeName>
        <fullName evidence="11">UDP-glucose:1,2-diacylglycerol 3-beta-D-glucosyltransferase</fullName>
    </alternativeName>
</protein>
<evidence type="ECO:0000256" key="11">
    <source>
        <dbReference type="ARBA" id="ARBA00078564"/>
    </source>
</evidence>
<sequence length="612" mass="70338">MESILRDSEVALYWASLMAFYSVAAKIIYFYAPDKRNWLPVSLWGIAMILGFSGIAWIYNDIASAFPPLVVTLFSGIIFYFSIPRLNVFGAGHLGCTVYFPVSVTMLLNDINNQTQLPLGGIILIMIIQIYFIISIFVKPFFVANSNFSELFVRFPRRDKAISATKESNPDFIPRISIHLPCYSEPPNLVINTLNALAVLNYPNFEVVVIDNNTKDKNLWLPVKEHCMKLGSRFRFFHVEPLSGAKAGALNFALKVMDHSAEIVAVVDADYIAEPDFLKHYIPLFQDKQVGFIQTSHDYREWQNSEMLSGAYYEYMPFHKLILPAYNEYDGAYTVGTMCMLRREALEQVGGWAEWALTEDSEIAVRLHAIGYSGHVFADTWGRGLIPETMEAIKKQQFRWNAGPVEQFKKHWRLYLGLGNNGQLSFAQKILELRHSFERFPMAMRFVISPFLFLLVAWSGLAGMPVIIPDAFITLMIIHTIMSPFRFFLKLRLMRKVTLKNCIFNFIAMQSLQWTYIKGFLMPFFRSNLRWHRTDKFQATSNLSRAWQHSRMETCLALIHFSCAVFMMNLASFSPVNIHAMLAVWFTTQGLAFLCTLLASLLLERDLRRIQT</sequence>
<comment type="caution">
    <text evidence="13">The sequence shown here is derived from an EMBL/GenBank/DDBJ whole genome shotgun (WGS) entry which is preliminary data.</text>
</comment>
<evidence type="ECO:0000256" key="8">
    <source>
        <dbReference type="ARBA" id="ARBA00053004"/>
    </source>
</evidence>
<dbReference type="Proteomes" id="UP000017142">
    <property type="component" value="Unassembled WGS sequence"/>
</dbReference>
<evidence type="ECO:0000256" key="6">
    <source>
        <dbReference type="ARBA" id="ARBA00022989"/>
    </source>
</evidence>
<name>A0AAV3K747_9GAMM</name>
<feature type="transmembrane region" description="Helical" evidence="12">
    <location>
        <begin position="119"/>
        <end position="138"/>
    </location>
</feature>
<dbReference type="FunFam" id="3.90.550.10:FF:000164">
    <property type="entry name" value="Beta-(1-3)-glucosyl transferase"/>
    <property type="match status" value="1"/>
</dbReference>
<keyword evidence="7 12" id="KW-0472">Membrane</keyword>
<feature type="transmembrane region" description="Helical" evidence="12">
    <location>
        <begin position="65"/>
        <end position="81"/>
    </location>
</feature>
<comment type="catalytic activity">
    <reaction evidence="8">
        <text>a 1,2-diacyl-sn-glycerol + UDP-alpha-D-glucose = a 1,2-diacyl-3-O-(beta-D-glucopyranosyl)-sn-glycerol + UDP + H(+)</text>
        <dbReference type="Rhea" id="RHEA:17285"/>
        <dbReference type="ChEBI" id="CHEBI:15378"/>
        <dbReference type="ChEBI" id="CHEBI:17815"/>
        <dbReference type="ChEBI" id="CHEBI:58223"/>
        <dbReference type="ChEBI" id="CHEBI:58885"/>
        <dbReference type="ChEBI" id="CHEBI:75799"/>
        <dbReference type="EC" id="2.4.1.336"/>
    </reaction>
</comment>
<keyword evidence="2" id="KW-0328">Glycosyltransferase</keyword>
<dbReference type="PANTHER" id="PTHR43867">
    <property type="entry name" value="CELLULOSE SYNTHASE CATALYTIC SUBUNIT A [UDP-FORMING]"/>
    <property type="match status" value="1"/>
</dbReference>
<dbReference type="GeneID" id="43517364"/>
<feature type="transmembrane region" description="Helical" evidence="12">
    <location>
        <begin position="582"/>
        <end position="603"/>
    </location>
</feature>
<dbReference type="GO" id="GO:0005886">
    <property type="term" value="C:plasma membrane"/>
    <property type="evidence" value="ECO:0007669"/>
    <property type="project" value="TreeGrafter"/>
</dbReference>
<gene>
    <name evidence="13" type="ORF">A544_2852</name>
</gene>
<evidence type="ECO:0000256" key="7">
    <source>
        <dbReference type="ARBA" id="ARBA00023136"/>
    </source>
</evidence>
<evidence type="ECO:0000256" key="9">
    <source>
        <dbReference type="ARBA" id="ARBA00066964"/>
    </source>
</evidence>
<dbReference type="SUPFAM" id="SSF53448">
    <property type="entry name" value="Nucleotide-diphospho-sugar transferases"/>
    <property type="match status" value="1"/>
</dbReference>
<evidence type="ECO:0000256" key="4">
    <source>
        <dbReference type="ARBA" id="ARBA00022692"/>
    </source>
</evidence>
<dbReference type="InterPro" id="IPR029044">
    <property type="entry name" value="Nucleotide-diphossugar_trans"/>
</dbReference>
<evidence type="ECO:0000313" key="13">
    <source>
        <dbReference type="EMBL" id="ERO56305.1"/>
    </source>
</evidence>
<evidence type="ECO:0000256" key="5">
    <source>
        <dbReference type="ARBA" id="ARBA00022842"/>
    </source>
</evidence>
<proteinExistence type="predicted"/>
<feature type="transmembrane region" description="Helical" evidence="12">
    <location>
        <begin position="442"/>
        <end position="461"/>
    </location>
</feature>
<dbReference type="Pfam" id="PF13641">
    <property type="entry name" value="Glyco_tranf_2_3"/>
    <property type="match status" value="1"/>
</dbReference>
<reference evidence="14" key="1">
    <citation type="journal article" date="2013" name="Diversity">
        <title>Genome Sequence of Dickeya solani, a New soft Rot Pathogen of Potato, Suggests its Emergence May Be Related to a Novel Combination of Non-Ribosomal Peptide/Polyketide Synthetase Clusters.</title>
        <authorList>
            <person name="Garlant L."/>
            <person name="Koskinen P."/>
            <person name="Rouhiainen L."/>
            <person name="Laine P."/>
            <person name="Paulin L."/>
            <person name="Auvinen P."/>
            <person name="Holm L."/>
            <person name="Pirhonen M."/>
        </authorList>
    </citation>
    <scope>NUCLEOTIDE SEQUENCE [LARGE SCALE GENOMIC DNA]</scope>
    <source>
        <strain evidence="14">D s0432-1</strain>
    </source>
</reference>
<keyword evidence="4 12" id="KW-0812">Transmembrane</keyword>
<evidence type="ECO:0000313" key="14">
    <source>
        <dbReference type="Proteomes" id="UP000017142"/>
    </source>
</evidence>
<keyword evidence="3 13" id="KW-0808">Transferase</keyword>
<dbReference type="EMBL" id="AMWE01000004">
    <property type="protein sequence ID" value="ERO56305.1"/>
    <property type="molecule type" value="Genomic_DNA"/>
</dbReference>
<evidence type="ECO:0000256" key="10">
    <source>
        <dbReference type="ARBA" id="ARBA00068721"/>
    </source>
</evidence>
<feature type="transmembrane region" description="Helical" evidence="12">
    <location>
        <begin position="88"/>
        <end position="107"/>
    </location>
</feature>
<dbReference type="AlphaFoldDB" id="A0AAV3K747"/>
<feature type="transmembrane region" description="Helical" evidence="12">
    <location>
        <begin position="12"/>
        <end position="31"/>
    </location>
</feature>
<feature type="transmembrane region" description="Helical" evidence="12">
    <location>
        <begin position="555"/>
        <end position="576"/>
    </location>
</feature>
<dbReference type="Gene3D" id="3.90.550.10">
    <property type="entry name" value="Spore Coat Polysaccharide Biosynthesis Protein SpsA, Chain A"/>
    <property type="match status" value="1"/>
</dbReference>
<dbReference type="InterPro" id="IPR050321">
    <property type="entry name" value="Glycosyltr_2/OpgH_subfam"/>
</dbReference>
<dbReference type="RefSeq" id="WP_022634251.1">
    <property type="nucleotide sequence ID" value="NZ_AMWE01000004.1"/>
</dbReference>
<evidence type="ECO:0000256" key="1">
    <source>
        <dbReference type="ARBA" id="ARBA00004141"/>
    </source>
</evidence>
<evidence type="ECO:0000256" key="2">
    <source>
        <dbReference type="ARBA" id="ARBA00022676"/>
    </source>
</evidence>
<dbReference type="GO" id="GO:0016758">
    <property type="term" value="F:hexosyltransferase activity"/>
    <property type="evidence" value="ECO:0007669"/>
    <property type="project" value="TreeGrafter"/>
</dbReference>
<feature type="transmembrane region" description="Helical" evidence="12">
    <location>
        <begin position="38"/>
        <end position="59"/>
    </location>
</feature>